<keyword evidence="5" id="KW-1185">Reference proteome</keyword>
<evidence type="ECO:0000313" key="4">
    <source>
        <dbReference type="EMBL" id="RAK39873.1"/>
    </source>
</evidence>
<dbReference type="SUPFAM" id="SSF55347">
    <property type="entry name" value="Glyceraldehyde-3-phosphate dehydrogenase-like, C-terminal domain"/>
    <property type="match status" value="1"/>
</dbReference>
<evidence type="ECO:0000256" key="1">
    <source>
        <dbReference type="ARBA" id="ARBA00023002"/>
    </source>
</evidence>
<dbReference type="GO" id="GO:0000166">
    <property type="term" value="F:nucleotide binding"/>
    <property type="evidence" value="ECO:0007669"/>
    <property type="project" value="InterPro"/>
</dbReference>
<dbReference type="OrthoDB" id="9792085at2"/>
<sequence>MSQDLRVGMVGYAFMGAAHSQAWRTVNHAFDLPLRARMSVVCGRSTDQVARAAVRLGWENHTTDWRALVESDEIDLVDICTPGDTHAEIALAALAAGKHVLCEKPLANSVAEAREMAAAAAQAQTHGVRAMCGYNYRRVPAVALMRDLVASGRIGAIRHVRAQYLQDWIVDPEFPLVWRLRKEIAGSGALGDIGAHIVDLTQFVTGQSISAVSALTETFVRSRPLPSESSGLAASANGTLFGDVTVDDAALFLARLDGGAVATYEATRFATGRKNALRVELNGALGSLAFDFERMNELEFYDGTRESTEQGFTRILVTEPEHPYLAAWWPPGHAIGYEHSFTHEVRDLIEDIAAGRPPAPSFTDALQVQLVLDAVERSAADGSWAEVETVLEPVQG</sequence>
<dbReference type="InterPro" id="IPR055170">
    <property type="entry name" value="GFO_IDH_MocA-like_dom"/>
</dbReference>
<dbReference type="InterPro" id="IPR000683">
    <property type="entry name" value="Gfo/Idh/MocA-like_OxRdtase_N"/>
</dbReference>
<accession>A0A327ZGC3</accession>
<dbReference type="GO" id="GO:0016491">
    <property type="term" value="F:oxidoreductase activity"/>
    <property type="evidence" value="ECO:0007669"/>
    <property type="project" value="UniProtKB-KW"/>
</dbReference>
<feature type="domain" description="GFO/IDH/MocA-like oxidoreductase" evidence="3">
    <location>
        <begin position="144"/>
        <end position="288"/>
    </location>
</feature>
<protein>
    <submittedName>
        <fullName evidence="4">Putative dehydrogenase</fullName>
    </submittedName>
</protein>
<dbReference type="Gene3D" id="3.40.50.720">
    <property type="entry name" value="NAD(P)-binding Rossmann-like Domain"/>
    <property type="match status" value="1"/>
</dbReference>
<dbReference type="Gene3D" id="3.30.360.10">
    <property type="entry name" value="Dihydrodipicolinate Reductase, domain 2"/>
    <property type="match status" value="1"/>
</dbReference>
<dbReference type="Pfam" id="PF22725">
    <property type="entry name" value="GFO_IDH_MocA_C3"/>
    <property type="match status" value="1"/>
</dbReference>
<organism evidence="4 5">
    <name type="scientific">Actinoplanes lutulentus</name>
    <dbReference type="NCBI Taxonomy" id="1287878"/>
    <lineage>
        <taxon>Bacteria</taxon>
        <taxon>Bacillati</taxon>
        <taxon>Actinomycetota</taxon>
        <taxon>Actinomycetes</taxon>
        <taxon>Micromonosporales</taxon>
        <taxon>Micromonosporaceae</taxon>
        <taxon>Actinoplanes</taxon>
    </lineage>
</organism>
<dbReference type="PANTHER" id="PTHR43818:SF11">
    <property type="entry name" value="BCDNA.GH03377"/>
    <property type="match status" value="1"/>
</dbReference>
<dbReference type="InterPro" id="IPR050463">
    <property type="entry name" value="Gfo/Idh/MocA_oxidrdct_glycsds"/>
</dbReference>
<dbReference type="RefSeq" id="WP_111649049.1">
    <property type="nucleotide sequence ID" value="NZ_JACHWI010000001.1"/>
</dbReference>
<reference evidence="4 5" key="1">
    <citation type="submission" date="2018-06" db="EMBL/GenBank/DDBJ databases">
        <title>Genomic Encyclopedia of Type Strains, Phase III (KMG-III): the genomes of soil and plant-associated and newly described type strains.</title>
        <authorList>
            <person name="Whitman W."/>
        </authorList>
    </citation>
    <scope>NUCLEOTIDE SEQUENCE [LARGE SCALE GENOMIC DNA]</scope>
    <source>
        <strain evidence="4 5">CGMCC 4.7090</strain>
    </source>
</reference>
<feature type="domain" description="Gfo/Idh/MocA-like oxidoreductase N-terminal" evidence="2">
    <location>
        <begin position="5"/>
        <end position="124"/>
    </location>
</feature>
<name>A0A327ZGC3_9ACTN</name>
<dbReference type="InterPro" id="IPR036291">
    <property type="entry name" value="NAD(P)-bd_dom_sf"/>
</dbReference>
<dbReference type="AlphaFoldDB" id="A0A327ZGC3"/>
<dbReference type="EMBL" id="QLMJ01000004">
    <property type="protein sequence ID" value="RAK39873.1"/>
    <property type="molecule type" value="Genomic_DNA"/>
</dbReference>
<evidence type="ECO:0000259" key="2">
    <source>
        <dbReference type="Pfam" id="PF01408"/>
    </source>
</evidence>
<dbReference type="PANTHER" id="PTHR43818">
    <property type="entry name" value="BCDNA.GH03377"/>
    <property type="match status" value="1"/>
</dbReference>
<dbReference type="SUPFAM" id="SSF51735">
    <property type="entry name" value="NAD(P)-binding Rossmann-fold domains"/>
    <property type="match status" value="1"/>
</dbReference>
<proteinExistence type="predicted"/>
<evidence type="ECO:0000259" key="3">
    <source>
        <dbReference type="Pfam" id="PF22725"/>
    </source>
</evidence>
<keyword evidence="1" id="KW-0560">Oxidoreductase</keyword>
<comment type="caution">
    <text evidence="4">The sequence shown here is derived from an EMBL/GenBank/DDBJ whole genome shotgun (WGS) entry which is preliminary data.</text>
</comment>
<dbReference type="Pfam" id="PF01408">
    <property type="entry name" value="GFO_IDH_MocA"/>
    <property type="match status" value="1"/>
</dbReference>
<dbReference type="Proteomes" id="UP000249341">
    <property type="component" value="Unassembled WGS sequence"/>
</dbReference>
<evidence type="ECO:0000313" key="5">
    <source>
        <dbReference type="Proteomes" id="UP000249341"/>
    </source>
</evidence>
<gene>
    <name evidence="4" type="ORF">B0I29_104414</name>
</gene>